<name>A0A1H6ZYH3_9MICO</name>
<protein>
    <recommendedName>
        <fullName evidence="1">Putative membrane protein insertion efficiency factor</fullName>
    </recommendedName>
</protein>
<dbReference type="Proteomes" id="UP000183315">
    <property type="component" value="Unassembled WGS sequence"/>
</dbReference>
<dbReference type="STRING" id="1043493.SAMN05421637_2268"/>
<organism evidence="2 3">
    <name type="scientific">Demequina mangrovi</name>
    <dbReference type="NCBI Taxonomy" id="1043493"/>
    <lineage>
        <taxon>Bacteria</taxon>
        <taxon>Bacillati</taxon>
        <taxon>Actinomycetota</taxon>
        <taxon>Actinomycetes</taxon>
        <taxon>Micrococcales</taxon>
        <taxon>Demequinaceae</taxon>
        <taxon>Demequina</taxon>
    </lineage>
</organism>
<comment type="subcellular location">
    <subcellularLocation>
        <location evidence="1">Cell membrane</location>
        <topology evidence="1">Peripheral membrane protein</topology>
        <orientation evidence="1">Cytoplasmic side</orientation>
    </subcellularLocation>
</comment>
<evidence type="ECO:0000256" key="1">
    <source>
        <dbReference type="HAMAP-Rule" id="MF_00386"/>
    </source>
</evidence>
<keyword evidence="1" id="KW-0472">Membrane</keyword>
<dbReference type="GO" id="GO:0005886">
    <property type="term" value="C:plasma membrane"/>
    <property type="evidence" value="ECO:0007669"/>
    <property type="project" value="UniProtKB-SubCell"/>
</dbReference>
<evidence type="ECO:0000313" key="2">
    <source>
        <dbReference type="EMBL" id="SEJ57686.1"/>
    </source>
</evidence>
<dbReference type="NCBIfam" id="TIGR00278">
    <property type="entry name" value="membrane protein insertion efficiency factor YidD"/>
    <property type="match status" value="1"/>
</dbReference>
<comment type="similarity">
    <text evidence="1">Belongs to the UPF0161 family.</text>
</comment>
<dbReference type="eggNOG" id="COG0759">
    <property type="taxonomic scope" value="Bacteria"/>
</dbReference>
<sequence length="98" mass="10536">MSVASRALTGAIRGYQLTVSPLTGPRCKYHPSCSHFAIEAIQVHGAFVGAGLAGWRLLRCNPWSNGGVDDVPAKGERLFRLTRNNAAMLTDQTSARPI</sequence>
<dbReference type="AlphaFoldDB" id="A0A1H6ZYH3"/>
<dbReference type="SMART" id="SM01234">
    <property type="entry name" value="Haemolytic"/>
    <property type="match status" value="1"/>
</dbReference>
<dbReference type="EMBL" id="FNZI01000005">
    <property type="protein sequence ID" value="SEJ57686.1"/>
    <property type="molecule type" value="Genomic_DNA"/>
</dbReference>
<dbReference type="RefSeq" id="WP_042214786.1">
    <property type="nucleotide sequence ID" value="NZ_FNZI01000005.1"/>
</dbReference>
<dbReference type="PANTHER" id="PTHR33383:SF1">
    <property type="entry name" value="MEMBRANE PROTEIN INSERTION EFFICIENCY FACTOR-RELATED"/>
    <property type="match status" value="1"/>
</dbReference>
<comment type="function">
    <text evidence="1">Could be involved in insertion of integral membrane proteins into the membrane.</text>
</comment>
<reference evidence="3" key="1">
    <citation type="submission" date="2016-10" db="EMBL/GenBank/DDBJ databases">
        <authorList>
            <person name="Varghese N."/>
        </authorList>
    </citation>
    <scope>NUCLEOTIDE SEQUENCE [LARGE SCALE GENOMIC DNA]</scope>
    <source>
        <strain evidence="3">DSM 24868</strain>
    </source>
</reference>
<dbReference type="Pfam" id="PF01809">
    <property type="entry name" value="YidD"/>
    <property type="match status" value="1"/>
</dbReference>
<dbReference type="HAMAP" id="MF_00386">
    <property type="entry name" value="UPF0161_YidD"/>
    <property type="match status" value="1"/>
</dbReference>
<keyword evidence="1" id="KW-1003">Cell membrane</keyword>
<evidence type="ECO:0000313" key="3">
    <source>
        <dbReference type="Proteomes" id="UP000183315"/>
    </source>
</evidence>
<keyword evidence="3" id="KW-1185">Reference proteome</keyword>
<dbReference type="InterPro" id="IPR002696">
    <property type="entry name" value="Membr_insert_effic_factor_YidD"/>
</dbReference>
<dbReference type="OrthoDB" id="9801753at2"/>
<proteinExistence type="inferred from homology"/>
<accession>A0A1H6ZYH3</accession>
<gene>
    <name evidence="2" type="ORF">SAMN05421637_2268</name>
</gene>
<dbReference type="PANTHER" id="PTHR33383">
    <property type="entry name" value="MEMBRANE PROTEIN INSERTION EFFICIENCY FACTOR-RELATED"/>
    <property type="match status" value="1"/>
</dbReference>